<feature type="coiled-coil region" evidence="1">
    <location>
        <begin position="237"/>
        <end position="317"/>
    </location>
</feature>
<protein>
    <recommendedName>
        <fullName evidence="2">G domain-containing protein</fullName>
    </recommendedName>
</protein>
<dbReference type="AlphaFoldDB" id="A0A8S0WWE5"/>
<evidence type="ECO:0000313" key="4">
    <source>
        <dbReference type="Proteomes" id="UP000467700"/>
    </source>
</evidence>
<dbReference type="EMBL" id="CACVBS010000059">
    <property type="protein sequence ID" value="CAA7267406.1"/>
    <property type="molecule type" value="Genomic_DNA"/>
</dbReference>
<dbReference type="OrthoDB" id="8954335at2759"/>
<reference evidence="3 4" key="1">
    <citation type="submission" date="2020-01" db="EMBL/GenBank/DDBJ databases">
        <authorList>
            <person name="Gupta K D."/>
        </authorList>
    </citation>
    <scope>NUCLEOTIDE SEQUENCE [LARGE SCALE GENOMIC DNA]</scope>
</reference>
<feature type="domain" description="G" evidence="2">
    <location>
        <begin position="26"/>
        <end position="86"/>
    </location>
</feature>
<dbReference type="Gene3D" id="3.40.50.300">
    <property type="entry name" value="P-loop containing nucleotide triphosphate hydrolases"/>
    <property type="match status" value="1"/>
</dbReference>
<evidence type="ECO:0000313" key="3">
    <source>
        <dbReference type="EMBL" id="CAA7267406.1"/>
    </source>
</evidence>
<accession>A0A8S0WWE5</accession>
<dbReference type="Proteomes" id="UP000467700">
    <property type="component" value="Unassembled WGS sequence"/>
</dbReference>
<proteinExistence type="predicted"/>
<keyword evidence="1" id="KW-0175">Coiled coil</keyword>
<organism evidence="3 4">
    <name type="scientific">Cyclocybe aegerita</name>
    <name type="common">Black poplar mushroom</name>
    <name type="synonym">Agrocybe aegerita</name>
    <dbReference type="NCBI Taxonomy" id="1973307"/>
    <lineage>
        <taxon>Eukaryota</taxon>
        <taxon>Fungi</taxon>
        <taxon>Dikarya</taxon>
        <taxon>Basidiomycota</taxon>
        <taxon>Agaricomycotina</taxon>
        <taxon>Agaricomycetes</taxon>
        <taxon>Agaricomycetidae</taxon>
        <taxon>Agaricales</taxon>
        <taxon>Agaricineae</taxon>
        <taxon>Bolbitiaceae</taxon>
        <taxon>Cyclocybe</taxon>
    </lineage>
</organism>
<evidence type="ECO:0000256" key="1">
    <source>
        <dbReference type="SAM" id="Coils"/>
    </source>
</evidence>
<sequence length="321" mass="36011">MVPMRNSSSYEDADLASNRGQEDIVVAVMGSTGTGKSSFIRLLTGNTDVKVGDSLESETSDIQVIRFCDGPSGRNVTIVDTPGFDDSRAGVSDTDILRTITEFLLKEYDENRKLNGLVYLQRISDPRFGGQSTRNLRMFRNLCGTEAYKNVVVLTTFWDQLPSEEEGVKREGQLKTRFFKDLVDGGACFMRHDRTIESARKVLGHIFPLPPAVAQIQTEIREEGKTLEDTSAGSVHREEVERIIANHKKEVGDLKAEMDALKEGNTAARRELEQERAKLQADLARWEKERSELQQGLDEEKKSREKLEAEAAKIQAQINSK</sequence>
<dbReference type="InterPro" id="IPR027417">
    <property type="entry name" value="P-loop_NTPase"/>
</dbReference>
<dbReference type="GO" id="GO:0005525">
    <property type="term" value="F:GTP binding"/>
    <property type="evidence" value="ECO:0007669"/>
    <property type="project" value="InterPro"/>
</dbReference>
<gene>
    <name evidence="3" type="ORF">AAE3_LOCUS9636</name>
</gene>
<comment type="caution">
    <text evidence="3">The sequence shown here is derived from an EMBL/GenBank/DDBJ whole genome shotgun (WGS) entry which is preliminary data.</text>
</comment>
<name>A0A8S0WWE5_CYCAE</name>
<dbReference type="SUPFAM" id="SSF52540">
    <property type="entry name" value="P-loop containing nucleoside triphosphate hydrolases"/>
    <property type="match status" value="1"/>
</dbReference>
<keyword evidence="4" id="KW-1185">Reference proteome</keyword>
<evidence type="ECO:0000259" key="2">
    <source>
        <dbReference type="Pfam" id="PF01926"/>
    </source>
</evidence>
<dbReference type="Pfam" id="PF01926">
    <property type="entry name" value="MMR_HSR1"/>
    <property type="match status" value="1"/>
</dbReference>
<dbReference type="InterPro" id="IPR006073">
    <property type="entry name" value="GTP-bd"/>
</dbReference>